<sequence length="120" mass="13421">MRTVPFSPDYRWLLTVFYSLHLIWTGLQRCIEERAYKPNALWFCLVTGLIVMAGAFLLRCGKLSAARAMAGPVVALVFGFYLYCFVKVPAEDATMRVGLIILTSIAQFVVLFLPAAPARD</sequence>
<organism evidence="2 3">
    <name type="scientific">Luteolibacter arcticus</name>
    <dbReference type="NCBI Taxonomy" id="1581411"/>
    <lineage>
        <taxon>Bacteria</taxon>
        <taxon>Pseudomonadati</taxon>
        <taxon>Verrucomicrobiota</taxon>
        <taxon>Verrucomicrobiia</taxon>
        <taxon>Verrucomicrobiales</taxon>
        <taxon>Verrucomicrobiaceae</taxon>
        <taxon>Luteolibacter</taxon>
    </lineage>
</organism>
<protein>
    <submittedName>
        <fullName evidence="2">Uncharacterized protein</fullName>
    </submittedName>
</protein>
<gene>
    <name evidence="2" type="ORF">OKA05_16660</name>
</gene>
<feature type="transmembrane region" description="Helical" evidence="1">
    <location>
        <begin position="12"/>
        <end position="28"/>
    </location>
</feature>
<feature type="transmembrane region" description="Helical" evidence="1">
    <location>
        <begin position="64"/>
        <end position="85"/>
    </location>
</feature>
<keyword evidence="3" id="KW-1185">Reference proteome</keyword>
<comment type="caution">
    <text evidence="2">The sequence shown here is derived from an EMBL/GenBank/DDBJ whole genome shotgun (WGS) entry which is preliminary data.</text>
</comment>
<evidence type="ECO:0000313" key="3">
    <source>
        <dbReference type="Proteomes" id="UP001320876"/>
    </source>
</evidence>
<proteinExistence type="predicted"/>
<evidence type="ECO:0000313" key="2">
    <source>
        <dbReference type="EMBL" id="MCW1924200.1"/>
    </source>
</evidence>
<keyword evidence="1" id="KW-1133">Transmembrane helix</keyword>
<keyword evidence="1" id="KW-0812">Transmembrane</keyword>
<reference evidence="2 3" key="1">
    <citation type="submission" date="2022-10" db="EMBL/GenBank/DDBJ databases">
        <title>Luteolibacter arcticus strain CCTCC AB 2014275, whole genome shotgun sequencing project.</title>
        <authorList>
            <person name="Zhao G."/>
            <person name="Shen L."/>
        </authorList>
    </citation>
    <scope>NUCLEOTIDE SEQUENCE [LARGE SCALE GENOMIC DNA]</scope>
    <source>
        <strain evidence="2 3">CCTCC AB 2014275</strain>
    </source>
</reference>
<accession>A0ABT3GL38</accession>
<dbReference type="EMBL" id="JAPDDT010000007">
    <property type="protein sequence ID" value="MCW1924200.1"/>
    <property type="molecule type" value="Genomic_DNA"/>
</dbReference>
<keyword evidence="1" id="KW-0472">Membrane</keyword>
<evidence type="ECO:0000256" key="1">
    <source>
        <dbReference type="SAM" id="Phobius"/>
    </source>
</evidence>
<feature type="transmembrane region" description="Helical" evidence="1">
    <location>
        <begin position="97"/>
        <end position="116"/>
    </location>
</feature>
<name>A0ABT3GL38_9BACT</name>
<feature type="transmembrane region" description="Helical" evidence="1">
    <location>
        <begin position="40"/>
        <end position="58"/>
    </location>
</feature>
<dbReference type="Proteomes" id="UP001320876">
    <property type="component" value="Unassembled WGS sequence"/>
</dbReference>